<feature type="non-terminal residue" evidence="2">
    <location>
        <position position="562"/>
    </location>
</feature>
<feature type="region of interest" description="Disordered" evidence="1">
    <location>
        <begin position="200"/>
        <end position="228"/>
    </location>
</feature>
<dbReference type="OrthoDB" id="5988199at2759"/>
<dbReference type="SUPFAM" id="SSF50630">
    <property type="entry name" value="Acid proteases"/>
    <property type="match status" value="1"/>
</dbReference>
<gene>
    <name evidence="2" type="ORF">PACLA_8A032916</name>
</gene>
<name>A0A6S7HGG5_PARCT</name>
<keyword evidence="3" id="KW-1185">Reference proteome</keyword>
<reference evidence="2" key="1">
    <citation type="submission" date="2020-04" db="EMBL/GenBank/DDBJ databases">
        <authorList>
            <person name="Alioto T."/>
            <person name="Alioto T."/>
            <person name="Gomez Garrido J."/>
        </authorList>
    </citation>
    <scope>NUCLEOTIDE SEQUENCE</scope>
    <source>
        <strain evidence="2">A484AB</strain>
    </source>
</reference>
<comment type="caution">
    <text evidence="2">The sequence shown here is derived from an EMBL/GenBank/DDBJ whole genome shotgun (WGS) entry which is preliminary data.</text>
</comment>
<protein>
    <submittedName>
        <fullName evidence="2">Uncharacterized protein</fullName>
    </submittedName>
</protein>
<dbReference type="PANTHER" id="PTHR37984:SF11">
    <property type="entry name" value="INTEGRASE CATALYTIC DOMAIN-CONTAINING PROTEIN"/>
    <property type="match status" value="1"/>
</dbReference>
<dbReference type="EMBL" id="CACRXK020004293">
    <property type="protein sequence ID" value="CAB4002220.1"/>
    <property type="molecule type" value="Genomic_DNA"/>
</dbReference>
<organism evidence="2 3">
    <name type="scientific">Paramuricea clavata</name>
    <name type="common">Red gorgonian</name>
    <name type="synonym">Violescent sea-whip</name>
    <dbReference type="NCBI Taxonomy" id="317549"/>
    <lineage>
        <taxon>Eukaryota</taxon>
        <taxon>Metazoa</taxon>
        <taxon>Cnidaria</taxon>
        <taxon>Anthozoa</taxon>
        <taxon>Octocorallia</taxon>
        <taxon>Malacalcyonacea</taxon>
        <taxon>Plexauridae</taxon>
        <taxon>Paramuricea</taxon>
    </lineage>
</organism>
<dbReference type="AlphaFoldDB" id="A0A6S7HGG5"/>
<evidence type="ECO:0000313" key="3">
    <source>
        <dbReference type="Proteomes" id="UP001152795"/>
    </source>
</evidence>
<dbReference type="Gene3D" id="2.40.70.10">
    <property type="entry name" value="Acid Proteases"/>
    <property type="match status" value="1"/>
</dbReference>
<evidence type="ECO:0000313" key="2">
    <source>
        <dbReference type="EMBL" id="CAB4002220.1"/>
    </source>
</evidence>
<evidence type="ECO:0000256" key="1">
    <source>
        <dbReference type="SAM" id="MobiDB-lite"/>
    </source>
</evidence>
<dbReference type="PANTHER" id="PTHR37984">
    <property type="entry name" value="PROTEIN CBG26694"/>
    <property type="match status" value="1"/>
</dbReference>
<dbReference type="Proteomes" id="UP001152795">
    <property type="component" value="Unassembled WGS sequence"/>
</dbReference>
<dbReference type="InterPro" id="IPR021109">
    <property type="entry name" value="Peptidase_aspartic_dom_sf"/>
</dbReference>
<feature type="compositionally biased region" description="Basic and acidic residues" evidence="1">
    <location>
        <begin position="219"/>
        <end position="228"/>
    </location>
</feature>
<proteinExistence type="predicted"/>
<dbReference type="InterPro" id="IPR050951">
    <property type="entry name" value="Retrovirus_Pol_polyprotein"/>
</dbReference>
<sequence>MATAILTSIKACVPEFKPEELSDTGKNVDRRWKEWLENLELVLDFEGVTDPAEGASKRRAALLTVGGQTLREIFSTLTVEGDTYKAAKDALTAHFSPKKNLTADRYRFFCTKPTSPEETHDHWITRLRTKGKDCEFENMTLDEAIKLVVTLHTPSDKLQRDIIAKDMDLKTLIDSARALELTQREVTFMKQNTLEPVEPAVNAVSKRSHETKGGYTKTSQEETHDRQIHRNKGTLVVCKYCGQQTPHKGRCKARGATCNKCKKKGHFAVVCQSKTYKAYKPIEQLQEEGSDNEDPQVSYKFDQLTWKLDQVTAGTKAMSQPSEYNTAVTVRVQDQRLKVQVDSGAEVNVMDYKTYKTLHKRPPLRNSGAKLKPYGSKPLPVKGCFKTKVRANGQEVNATFYVTEKPTSTPFMGKYTAFDLDILKISVNELLQVQQPERELSNPLPEEVTKQQGTHMAYSDMAKQLTPLSKVTDFVTQLHQQKSTGESPVSQIVKKHPKVFQGIGKHKYRQVELIIDDSVQPKVQAQRRIPFPKRQQFEEIIQELEEADIIEQVEGPTEWISN</sequence>
<accession>A0A6S7HGG5</accession>